<dbReference type="AlphaFoldDB" id="Q6JAD6"/>
<feature type="compositionally biased region" description="Acidic residues" evidence="1">
    <location>
        <begin position="478"/>
        <end position="487"/>
    </location>
</feature>
<feature type="compositionally biased region" description="Low complexity" evidence="1">
    <location>
        <begin position="49"/>
        <end position="61"/>
    </location>
</feature>
<evidence type="ECO:0000313" key="2">
    <source>
        <dbReference type="EMBL" id="AAT42179.1"/>
    </source>
</evidence>
<dbReference type="PANTHER" id="PTHR48125">
    <property type="entry name" value="LP07818P1"/>
    <property type="match status" value="1"/>
</dbReference>
<feature type="compositionally biased region" description="Low complexity" evidence="1">
    <location>
        <begin position="83"/>
        <end position="93"/>
    </location>
</feature>
<reference evidence="2" key="2">
    <citation type="journal article" date="2004" name="Genome Res.">
        <title>Gene loss and movement in the maize genome.</title>
        <authorList>
            <person name="Lai J."/>
            <person name="Ma J."/>
            <person name="Swigonova Z."/>
            <person name="Ramakrishna W."/>
            <person name="Linton E."/>
            <person name="Llaca V."/>
            <person name="Tanyolac B."/>
            <person name="Park Y.J."/>
            <person name="Jeong O.Y."/>
            <person name="Bennetzen J.L."/>
            <person name="Messing J."/>
        </authorList>
    </citation>
    <scope>NUCLEOTIDE SEQUENCE</scope>
</reference>
<feature type="compositionally biased region" description="Pro residues" evidence="1">
    <location>
        <begin position="128"/>
        <end position="140"/>
    </location>
</feature>
<dbReference type="PANTHER" id="PTHR48125:SF10">
    <property type="entry name" value="OS12G0136300 PROTEIN"/>
    <property type="match status" value="1"/>
</dbReference>
<feature type="compositionally biased region" description="Pro residues" evidence="1">
    <location>
        <begin position="94"/>
        <end position="105"/>
    </location>
</feature>
<feature type="compositionally biased region" description="Pro residues" evidence="1">
    <location>
        <begin position="490"/>
        <end position="499"/>
    </location>
</feature>
<name>Q6JAD6_MAIZE</name>
<feature type="region of interest" description="Disordered" evidence="1">
    <location>
        <begin position="475"/>
        <end position="517"/>
    </location>
</feature>
<accession>Q6JAD6</accession>
<feature type="region of interest" description="Disordered" evidence="1">
    <location>
        <begin position="676"/>
        <end position="725"/>
    </location>
</feature>
<organism evidence="2">
    <name type="scientific">Zea mays</name>
    <name type="common">Maize</name>
    <dbReference type="NCBI Taxonomy" id="4577"/>
    <lineage>
        <taxon>Eukaryota</taxon>
        <taxon>Viridiplantae</taxon>
        <taxon>Streptophyta</taxon>
        <taxon>Embryophyta</taxon>
        <taxon>Tracheophyta</taxon>
        <taxon>Spermatophyta</taxon>
        <taxon>Magnoliopsida</taxon>
        <taxon>Liliopsida</taxon>
        <taxon>Poales</taxon>
        <taxon>Poaceae</taxon>
        <taxon>PACMAD clade</taxon>
        <taxon>Panicoideae</taxon>
        <taxon>Andropogonodae</taxon>
        <taxon>Andropogoneae</taxon>
        <taxon>Tripsacinae</taxon>
        <taxon>Zea</taxon>
    </lineage>
</organism>
<protein>
    <submittedName>
        <fullName evidence="2">Uncharacterized protein</fullName>
    </submittedName>
</protein>
<dbReference type="EMBL" id="AY542797">
    <property type="protein sequence ID" value="AAT42179.1"/>
    <property type="molecule type" value="Genomic_DNA"/>
</dbReference>
<dbReference type="ExpressionAtlas" id="Q6JAD6">
    <property type="expression patterns" value="baseline and differential"/>
</dbReference>
<proteinExistence type="predicted"/>
<reference evidence="2" key="4">
    <citation type="submission" date="2004-02" db="EMBL/GenBank/DDBJ databases">
        <authorList>
            <person name="Ma J."/>
            <person name="Ramakrishna W."/>
            <person name="Bennetzen J.L."/>
        </authorList>
    </citation>
    <scope>NUCLEOTIDE SEQUENCE</scope>
</reference>
<feature type="compositionally biased region" description="Low complexity" evidence="1">
    <location>
        <begin position="676"/>
        <end position="696"/>
    </location>
</feature>
<feature type="compositionally biased region" description="Low complexity" evidence="1">
    <location>
        <begin position="106"/>
        <end position="127"/>
    </location>
</feature>
<reference evidence="2" key="1">
    <citation type="journal article" date="2004" name="Genome Res.">
        <title>Close split of sorghum and maize genome progenitors.</title>
        <authorList>
            <person name="Swigonova Z."/>
            <person name="Lai J."/>
            <person name="Ma J."/>
            <person name="Ramakrishna W."/>
            <person name="Llaca V."/>
            <person name="Bennetzen J.L."/>
            <person name="Messing J."/>
        </authorList>
    </citation>
    <scope>NUCLEOTIDE SEQUENCE</scope>
</reference>
<feature type="compositionally biased region" description="Basic and acidic residues" evidence="1">
    <location>
        <begin position="141"/>
        <end position="150"/>
    </location>
</feature>
<feature type="region of interest" description="Disordered" evidence="1">
    <location>
        <begin position="1"/>
        <end position="150"/>
    </location>
</feature>
<feature type="compositionally biased region" description="Pro residues" evidence="1">
    <location>
        <begin position="714"/>
        <end position="725"/>
    </location>
</feature>
<evidence type="ECO:0000256" key="1">
    <source>
        <dbReference type="SAM" id="MobiDB-lite"/>
    </source>
</evidence>
<reference evidence="2" key="3">
    <citation type="submission" date="2004-02" db="EMBL/GenBank/DDBJ databases">
        <title>Extensive shuffling of gene order in genomes of the grass family.</title>
        <authorList>
            <person name="Lai J."/>
            <person name="Swigonova Z."/>
            <person name="Ma J."/>
            <person name="Ramakrishna W."/>
            <person name="Bennetzen J.L."/>
            <person name="Messing J."/>
        </authorList>
    </citation>
    <scope>NUCLEOTIDE SEQUENCE</scope>
</reference>
<sequence length="725" mass="78504">MPRTKNASASGGGDDEDPRRPFRQVKGKTVYLEQQEGRKKRRSDREARAAAAAAAAAAQAALGDQPDIPSDQIAFRARRLASRSRSSTHTSASTPPPTLPAPVTPIAPSTSTAIPTTSTTPASTASPAPAPASAPPVPPPRFRERDETEVRPLVSDPRLFDLQRATAARVRRFRYVPVESWLPAQRDPAAGVLFSTRIQETFFRAQMSAQIALRVHRLLDLPAFLLAAGAESEAHLTYLPGLLSFLTISGRYVEEWVRVFYASVWIDPDHQWMRFRFEREDVTITASQIRQLFGFPDSSTRLHSLCYGTSDPPRRPHGGVAPGTAHVAALFRPPFTDGSRRSPADFTPTAKYLYELVRRTLLPRMGYREATTHIQLWLLGALVSHSEFDVVDFLICEIEDTVLDGIRARRQLPYAHYLCHIFAQLIQPPRFQSTLEASRLVFGSYRPAPEIPVPAYAPVFDTQAEDAALRQFDTQGAADDDDDDDDFGVPLPPPPPMPPRSHDHEAGSSRAAPAPPALDPALASILQTLTQQQQTLTQQQQTLTQQQALLAAEQARLSDRMLSMFQSMQDRQDALQQQLIQDRAENRAFMALMLQHSGISASPVQSAPPSSLHAPVVPSILSAPPAVTSPLRPVTLAFTSPVLSSVCPQPPVPPASAVSTTAVAVSVTASAPVAPAALPVSESVPAPASTADPGSEPDSDPPSAFALLPRPRPDAPPSPPPASDV</sequence>
<gene>
    <name evidence="2" type="ORF">Z147J15.32</name>
</gene>